<dbReference type="EMBL" id="MU857822">
    <property type="protein sequence ID" value="KAK4243388.1"/>
    <property type="molecule type" value="Genomic_DNA"/>
</dbReference>
<name>A0AAN7CJR2_9PEZI</name>
<accession>A0AAN7CJR2</accession>
<protein>
    <recommendedName>
        <fullName evidence="1">DUF1996 domain-containing protein</fullName>
    </recommendedName>
</protein>
<evidence type="ECO:0000313" key="3">
    <source>
        <dbReference type="Proteomes" id="UP001303647"/>
    </source>
</evidence>
<sequence length="98" mass="10941">MLRFGCSQLVIDRIDPLVNPGQAPSPYMHQIVGGNIFNVTMPVADIGELASCTTCSYSEDLSNYWTANLYFKARNGSYKRVPQIPNRYHHTVLHTAAP</sequence>
<dbReference type="Pfam" id="PF09362">
    <property type="entry name" value="DUF1996"/>
    <property type="match status" value="1"/>
</dbReference>
<dbReference type="PANTHER" id="PTHR43662:SF6">
    <property type="entry name" value="DUF1996 DOMAIN-CONTAINING PROTEIN"/>
    <property type="match status" value="1"/>
</dbReference>
<evidence type="ECO:0000259" key="1">
    <source>
        <dbReference type="Pfam" id="PF09362"/>
    </source>
</evidence>
<gene>
    <name evidence="2" type="ORF">C7999DRAFT_18249</name>
</gene>
<dbReference type="Proteomes" id="UP001303647">
    <property type="component" value="Unassembled WGS sequence"/>
</dbReference>
<reference evidence="2" key="2">
    <citation type="submission" date="2023-05" db="EMBL/GenBank/DDBJ databases">
        <authorList>
            <consortium name="Lawrence Berkeley National Laboratory"/>
            <person name="Steindorff A."/>
            <person name="Hensen N."/>
            <person name="Bonometti L."/>
            <person name="Westerberg I."/>
            <person name="Brannstrom I.O."/>
            <person name="Guillou S."/>
            <person name="Cros-Aarteil S."/>
            <person name="Calhoun S."/>
            <person name="Haridas S."/>
            <person name="Kuo A."/>
            <person name="Mondo S."/>
            <person name="Pangilinan J."/>
            <person name="Riley R."/>
            <person name="Labutti K."/>
            <person name="Andreopoulos B."/>
            <person name="Lipzen A."/>
            <person name="Chen C."/>
            <person name="Yanf M."/>
            <person name="Daum C."/>
            <person name="Ng V."/>
            <person name="Clum A."/>
            <person name="Ohm R."/>
            <person name="Martin F."/>
            <person name="Silar P."/>
            <person name="Natvig D."/>
            <person name="Lalanne C."/>
            <person name="Gautier V."/>
            <person name="Ament-Velasquez S.L."/>
            <person name="Kruys A."/>
            <person name="Hutchinson M.I."/>
            <person name="Powell A.J."/>
            <person name="Barry K."/>
            <person name="Miller A.N."/>
            <person name="Grigoriev I.V."/>
            <person name="Debuchy R."/>
            <person name="Gladieux P."/>
            <person name="Thoren M.H."/>
            <person name="Johannesson H."/>
        </authorList>
    </citation>
    <scope>NUCLEOTIDE SEQUENCE</scope>
    <source>
        <strain evidence="2">CBS 359.72</strain>
    </source>
</reference>
<dbReference type="InterPro" id="IPR018535">
    <property type="entry name" value="DUF1996"/>
</dbReference>
<dbReference type="PANTHER" id="PTHR43662">
    <property type="match status" value="1"/>
</dbReference>
<proteinExistence type="predicted"/>
<comment type="caution">
    <text evidence="2">The sequence shown here is derived from an EMBL/GenBank/DDBJ whole genome shotgun (WGS) entry which is preliminary data.</text>
</comment>
<reference evidence="2" key="1">
    <citation type="journal article" date="2023" name="Mol. Phylogenet. Evol.">
        <title>Genome-scale phylogeny and comparative genomics of the fungal order Sordariales.</title>
        <authorList>
            <person name="Hensen N."/>
            <person name="Bonometti L."/>
            <person name="Westerberg I."/>
            <person name="Brannstrom I.O."/>
            <person name="Guillou S."/>
            <person name="Cros-Aarteil S."/>
            <person name="Calhoun S."/>
            <person name="Haridas S."/>
            <person name="Kuo A."/>
            <person name="Mondo S."/>
            <person name="Pangilinan J."/>
            <person name="Riley R."/>
            <person name="LaButti K."/>
            <person name="Andreopoulos B."/>
            <person name="Lipzen A."/>
            <person name="Chen C."/>
            <person name="Yan M."/>
            <person name="Daum C."/>
            <person name="Ng V."/>
            <person name="Clum A."/>
            <person name="Steindorff A."/>
            <person name="Ohm R.A."/>
            <person name="Martin F."/>
            <person name="Silar P."/>
            <person name="Natvig D.O."/>
            <person name="Lalanne C."/>
            <person name="Gautier V."/>
            <person name="Ament-Velasquez S.L."/>
            <person name="Kruys A."/>
            <person name="Hutchinson M.I."/>
            <person name="Powell A.J."/>
            <person name="Barry K."/>
            <person name="Miller A.N."/>
            <person name="Grigoriev I.V."/>
            <person name="Debuchy R."/>
            <person name="Gladieux P."/>
            <person name="Hiltunen Thoren M."/>
            <person name="Johannesson H."/>
        </authorList>
    </citation>
    <scope>NUCLEOTIDE SEQUENCE</scope>
    <source>
        <strain evidence="2">CBS 359.72</strain>
    </source>
</reference>
<feature type="domain" description="DUF1996" evidence="1">
    <location>
        <begin position="15"/>
        <end position="91"/>
    </location>
</feature>
<organism evidence="2 3">
    <name type="scientific">Corynascus novoguineensis</name>
    <dbReference type="NCBI Taxonomy" id="1126955"/>
    <lineage>
        <taxon>Eukaryota</taxon>
        <taxon>Fungi</taxon>
        <taxon>Dikarya</taxon>
        <taxon>Ascomycota</taxon>
        <taxon>Pezizomycotina</taxon>
        <taxon>Sordariomycetes</taxon>
        <taxon>Sordariomycetidae</taxon>
        <taxon>Sordariales</taxon>
        <taxon>Chaetomiaceae</taxon>
        <taxon>Corynascus</taxon>
    </lineage>
</organism>
<evidence type="ECO:0000313" key="2">
    <source>
        <dbReference type="EMBL" id="KAK4243388.1"/>
    </source>
</evidence>
<dbReference type="AlphaFoldDB" id="A0AAN7CJR2"/>
<keyword evidence="3" id="KW-1185">Reference proteome</keyword>